<dbReference type="AlphaFoldDB" id="A0A7W8EPS6"/>
<accession>A0A7W8EPS6</accession>
<sequence>MIIPALAQNEENNHAGRYESEGGQSLTADLTHLSGNRYSVELSTTVPISGERPGCGGGLKGELAIEAGAGTLSIPNEGFIASEAESVLNSKLCKVNFKFSDKYTLQIEEGSGCTFYHGASCSFDGTLVHEASGI</sequence>
<feature type="region of interest" description="Disordered" evidence="1">
    <location>
        <begin position="1"/>
        <end position="22"/>
    </location>
</feature>
<dbReference type="EMBL" id="JACHIL010000002">
    <property type="protein sequence ID" value="MBB5090913.1"/>
    <property type="molecule type" value="Genomic_DNA"/>
</dbReference>
<keyword evidence="3" id="KW-1185">Reference proteome</keyword>
<dbReference type="RefSeq" id="WP_151159197.1">
    <property type="nucleotide sequence ID" value="NZ_JACHIL010000002.1"/>
</dbReference>
<organism evidence="2 3">
    <name type="scientific">Pseudochrobactrum saccharolyticum</name>
    <dbReference type="NCBI Taxonomy" id="354352"/>
    <lineage>
        <taxon>Bacteria</taxon>
        <taxon>Pseudomonadati</taxon>
        <taxon>Pseudomonadota</taxon>
        <taxon>Alphaproteobacteria</taxon>
        <taxon>Hyphomicrobiales</taxon>
        <taxon>Brucellaceae</taxon>
        <taxon>Pseudochrobactrum</taxon>
    </lineage>
</organism>
<name>A0A7W8EPS6_9HYPH</name>
<evidence type="ECO:0000256" key="1">
    <source>
        <dbReference type="SAM" id="MobiDB-lite"/>
    </source>
</evidence>
<evidence type="ECO:0000313" key="2">
    <source>
        <dbReference type="EMBL" id="MBB5090913.1"/>
    </source>
</evidence>
<dbReference type="Proteomes" id="UP000531231">
    <property type="component" value="Unassembled WGS sequence"/>
</dbReference>
<evidence type="ECO:0000313" key="3">
    <source>
        <dbReference type="Proteomes" id="UP000531231"/>
    </source>
</evidence>
<feature type="compositionally biased region" description="Basic and acidic residues" evidence="1">
    <location>
        <begin position="11"/>
        <end position="20"/>
    </location>
</feature>
<protein>
    <submittedName>
        <fullName evidence="2">Uncharacterized protein</fullName>
    </submittedName>
</protein>
<comment type="caution">
    <text evidence="2">The sequence shown here is derived from an EMBL/GenBank/DDBJ whole genome shotgun (WGS) entry which is preliminary data.</text>
</comment>
<proteinExistence type="predicted"/>
<reference evidence="2 3" key="1">
    <citation type="submission" date="2020-08" db="EMBL/GenBank/DDBJ databases">
        <title>Genomic Encyclopedia of Type Strains, Phase IV (KMG-IV): sequencing the most valuable type-strain genomes for metagenomic binning, comparative biology and taxonomic classification.</title>
        <authorList>
            <person name="Goeker M."/>
        </authorList>
    </citation>
    <scope>NUCLEOTIDE SEQUENCE [LARGE SCALE GENOMIC DNA]</scope>
    <source>
        <strain evidence="2 3">DSM 25620</strain>
    </source>
</reference>
<gene>
    <name evidence="2" type="ORF">HNQ68_001437</name>
</gene>